<evidence type="ECO:0000313" key="4">
    <source>
        <dbReference type="EMBL" id="BAM04882.1"/>
    </source>
</evidence>
<dbReference type="InterPro" id="IPR038492">
    <property type="entry name" value="GBBH-like_N_sf"/>
</dbReference>
<feature type="domain" description="Gamma-butyrobetaine hydroxylase-like N-terminal" evidence="3">
    <location>
        <begin position="9"/>
        <end position="96"/>
    </location>
</feature>
<reference evidence="4 5" key="1">
    <citation type="submission" date="2012-02" db="EMBL/GenBank/DDBJ databases">
        <title>Complete genome sequence of Phycisphaera mikurensis NBRC 102666.</title>
        <authorList>
            <person name="Ankai A."/>
            <person name="Hosoyama A."/>
            <person name="Terui Y."/>
            <person name="Sekine M."/>
            <person name="Fukai R."/>
            <person name="Kato Y."/>
            <person name="Nakamura S."/>
            <person name="Yamada-Narita S."/>
            <person name="Kawakoshi A."/>
            <person name="Fukunaga Y."/>
            <person name="Yamazaki S."/>
            <person name="Fujita N."/>
        </authorList>
    </citation>
    <scope>NUCLEOTIDE SEQUENCE [LARGE SCALE GENOMIC DNA]</scope>
    <source>
        <strain evidence="5">NBRC 102666 / KCTC 22515 / FYK2301M01</strain>
    </source>
</reference>
<dbReference type="eggNOG" id="COG3536">
    <property type="taxonomic scope" value="Bacteria"/>
</dbReference>
<evidence type="ECO:0000259" key="3">
    <source>
        <dbReference type="Pfam" id="PF06155"/>
    </source>
</evidence>
<keyword evidence="2" id="KW-0408">Iron</keyword>
<dbReference type="Gene3D" id="3.30.2020.30">
    <property type="match status" value="1"/>
</dbReference>
<gene>
    <name evidence="4" type="ordered locus">PSMK_27230</name>
</gene>
<name>I0IHZ4_PHYMF</name>
<protein>
    <recommendedName>
        <fullName evidence="3">Gamma-butyrobetaine hydroxylase-like N-terminal domain-containing protein</fullName>
    </recommendedName>
</protein>
<evidence type="ECO:0000256" key="2">
    <source>
        <dbReference type="ARBA" id="ARBA00023004"/>
    </source>
</evidence>
<dbReference type="KEGG" id="phm:PSMK_27230"/>
<organism evidence="4 5">
    <name type="scientific">Phycisphaera mikurensis (strain NBRC 102666 / KCTC 22515 / FYK2301M01)</name>
    <dbReference type="NCBI Taxonomy" id="1142394"/>
    <lineage>
        <taxon>Bacteria</taxon>
        <taxon>Pseudomonadati</taxon>
        <taxon>Planctomycetota</taxon>
        <taxon>Phycisphaerae</taxon>
        <taxon>Phycisphaerales</taxon>
        <taxon>Phycisphaeraceae</taxon>
        <taxon>Phycisphaera</taxon>
    </lineage>
</organism>
<dbReference type="Pfam" id="PF06155">
    <property type="entry name" value="GBBH-like_N"/>
    <property type="match status" value="1"/>
</dbReference>
<proteinExistence type="predicted"/>
<keyword evidence="1" id="KW-0479">Metal-binding</keyword>
<dbReference type="Proteomes" id="UP000007881">
    <property type="component" value="Chromosome"/>
</dbReference>
<dbReference type="EMBL" id="AP012338">
    <property type="protein sequence ID" value="BAM04882.1"/>
    <property type="molecule type" value="Genomic_DNA"/>
</dbReference>
<dbReference type="InterPro" id="IPR010376">
    <property type="entry name" value="GBBH-like_N"/>
</dbReference>
<dbReference type="HOGENOM" id="CLU_117841_2_1_0"/>
<accession>I0IHZ4</accession>
<keyword evidence="5" id="KW-1185">Reference proteome</keyword>
<dbReference type="GO" id="GO:0046872">
    <property type="term" value="F:metal ion binding"/>
    <property type="evidence" value="ECO:0007669"/>
    <property type="project" value="UniProtKB-KW"/>
</dbReference>
<sequence length="108" mass="11545">MTPVDLDLKKDEALTVRWSDGRTSVFPVAALRRWSPSAEASEFRKAQADNPLAVLPGGDATGPVTATSAELVGKYALRIGFSDGHATGLFSWDYLRALDRHLGKAGSS</sequence>
<dbReference type="PANTHER" id="PTHR35303:SF5">
    <property type="entry name" value="OS02G0197800 PROTEIN"/>
    <property type="match status" value="1"/>
</dbReference>
<evidence type="ECO:0000313" key="5">
    <source>
        <dbReference type="Proteomes" id="UP000007881"/>
    </source>
</evidence>
<evidence type="ECO:0000256" key="1">
    <source>
        <dbReference type="ARBA" id="ARBA00022723"/>
    </source>
</evidence>
<dbReference type="PANTHER" id="PTHR35303">
    <property type="entry name" value="OS02G0197800 PROTEIN"/>
    <property type="match status" value="1"/>
</dbReference>
<dbReference type="AlphaFoldDB" id="I0IHZ4"/>